<dbReference type="EMBL" id="CP023699">
    <property type="protein sequence ID" value="QEU96962.1"/>
    <property type="molecule type" value="Genomic_DNA"/>
</dbReference>
<feature type="transmembrane region" description="Helical" evidence="7">
    <location>
        <begin position="12"/>
        <end position="37"/>
    </location>
</feature>
<gene>
    <name evidence="9" type="ORF">CP970_43980</name>
</gene>
<proteinExistence type="inferred from homology"/>
<dbReference type="Proteomes" id="UP000325529">
    <property type="component" value="Chromosome"/>
</dbReference>
<dbReference type="AlphaFoldDB" id="A0A5J6GRC3"/>
<feature type="transmembrane region" description="Helical" evidence="7">
    <location>
        <begin position="79"/>
        <end position="100"/>
    </location>
</feature>
<evidence type="ECO:0000256" key="2">
    <source>
        <dbReference type="ARBA" id="ARBA00009399"/>
    </source>
</evidence>
<feature type="region of interest" description="Disordered" evidence="6">
    <location>
        <begin position="141"/>
        <end position="161"/>
    </location>
</feature>
<comment type="subcellular location">
    <subcellularLocation>
        <location evidence="1">Membrane</location>
        <topology evidence="1">Multi-pass membrane protein</topology>
    </subcellularLocation>
</comment>
<evidence type="ECO:0000313" key="10">
    <source>
        <dbReference type="Proteomes" id="UP000325529"/>
    </source>
</evidence>
<dbReference type="PANTHER" id="PTHR38459:SF1">
    <property type="entry name" value="PROPHAGE BACTOPRENOL-LINKED GLUCOSE TRANSLOCASE HOMOLOG"/>
    <property type="match status" value="1"/>
</dbReference>
<evidence type="ECO:0000313" key="9">
    <source>
        <dbReference type="EMBL" id="QEU96962.1"/>
    </source>
</evidence>
<dbReference type="OrthoDB" id="9807815at2"/>
<accession>A0A5J6GRC3</accession>
<comment type="similarity">
    <text evidence="2">Belongs to the GtrA family.</text>
</comment>
<protein>
    <submittedName>
        <fullName evidence="9">GtrA family protein</fullName>
    </submittedName>
</protein>
<evidence type="ECO:0000256" key="4">
    <source>
        <dbReference type="ARBA" id="ARBA00022989"/>
    </source>
</evidence>
<keyword evidence="4 7" id="KW-1133">Transmembrane helix</keyword>
<feature type="transmembrane region" description="Helical" evidence="7">
    <location>
        <begin position="112"/>
        <end position="129"/>
    </location>
</feature>
<dbReference type="KEGG" id="ska:CP970_43980"/>
<keyword evidence="10" id="KW-1185">Reference proteome</keyword>
<dbReference type="InterPro" id="IPR051401">
    <property type="entry name" value="GtrA_CellWall_Glycosyl"/>
</dbReference>
<evidence type="ECO:0000256" key="1">
    <source>
        <dbReference type="ARBA" id="ARBA00004141"/>
    </source>
</evidence>
<dbReference type="Pfam" id="PF04138">
    <property type="entry name" value="GtrA_DPMS_TM"/>
    <property type="match status" value="1"/>
</dbReference>
<evidence type="ECO:0000256" key="6">
    <source>
        <dbReference type="SAM" id="MobiDB-lite"/>
    </source>
</evidence>
<evidence type="ECO:0000259" key="8">
    <source>
        <dbReference type="Pfam" id="PF04138"/>
    </source>
</evidence>
<dbReference type="GO" id="GO:0005886">
    <property type="term" value="C:plasma membrane"/>
    <property type="evidence" value="ECO:0007669"/>
    <property type="project" value="TreeGrafter"/>
</dbReference>
<evidence type="ECO:0000256" key="5">
    <source>
        <dbReference type="ARBA" id="ARBA00023136"/>
    </source>
</evidence>
<sequence length="161" mass="17976">MRQKLQRVSGEAGRFGAVGAVGWVVDTAVFNLCLHFLHLQTVRSGVISNAVAIGVNYLGNRYWTYRHHDKNRYAREAALFVLFSGIGMIIQNGVLAISHYGFGYTSPLDDNLAKNVVGLGLASGFRFWAYRKWVFRKQPQSVSDSYPSAPAAVLARRPRRD</sequence>
<evidence type="ECO:0000256" key="7">
    <source>
        <dbReference type="SAM" id="Phobius"/>
    </source>
</evidence>
<organism evidence="9 10">
    <name type="scientific">Streptomyces kanamyceticus</name>
    <dbReference type="NCBI Taxonomy" id="1967"/>
    <lineage>
        <taxon>Bacteria</taxon>
        <taxon>Bacillati</taxon>
        <taxon>Actinomycetota</taxon>
        <taxon>Actinomycetes</taxon>
        <taxon>Kitasatosporales</taxon>
        <taxon>Streptomycetaceae</taxon>
        <taxon>Streptomyces</taxon>
    </lineage>
</organism>
<dbReference type="PANTHER" id="PTHR38459">
    <property type="entry name" value="PROPHAGE BACTOPRENOL-LINKED GLUCOSE TRANSLOCASE HOMOLOG"/>
    <property type="match status" value="1"/>
</dbReference>
<keyword evidence="5 7" id="KW-0472">Membrane</keyword>
<keyword evidence="3 7" id="KW-0812">Transmembrane</keyword>
<dbReference type="InterPro" id="IPR007267">
    <property type="entry name" value="GtrA_DPMS_TM"/>
</dbReference>
<dbReference type="GO" id="GO:0000271">
    <property type="term" value="P:polysaccharide biosynthetic process"/>
    <property type="evidence" value="ECO:0007669"/>
    <property type="project" value="InterPro"/>
</dbReference>
<feature type="transmembrane region" description="Helical" evidence="7">
    <location>
        <begin position="43"/>
        <end position="59"/>
    </location>
</feature>
<reference evidence="9 10" key="1">
    <citation type="submission" date="2017-09" db="EMBL/GenBank/DDBJ databases">
        <authorList>
            <person name="Lee N."/>
            <person name="Cho B.-K."/>
        </authorList>
    </citation>
    <scope>NUCLEOTIDE SEQUENCE [LARGE SCALE GENOMIC DNA]</scope>
    <source>
        <strain evidence="9 10">ATCC 12853</strain>
    </source>
</reference>
<evidence type="ECO:0000256" key="3">
    <source>
        <dbReference type="ARBA" id="ARBA00022692"/>
    </source>
</evidence>
<name>A0A5J6GRC3_STRKN</name>
<feature type="domain" description="GtrA/DPMS transmembrane" evidence="8">
    <location>
        <begin position="14"/>
        <end position="135"/>
    </location>
</feature>